<dbReference type="EMBL" id="BAAATE010000022">
    <property type="protein sequence ID" value="GAA2682122.1"/>
    <property type="molecule type" value="Genomic_DNA"/>
</dbReference>
<protein>
    <submittedName>
        <fullName evidence="2">Uncharacterized protein</fullName>
    </submittedName>
</protein>
<sequence length="99" mass="11059">MTISLGRQDCSVEGDPKPFGFAADLRAALIDLVIDWGRILLRVIGGIDRFLQLGRLCYRVSDDMNNRPLIDGALSSRGRGSPRRDRPWRGPPSAWPPTR</sequence>
<accession>A0ABP6F824</accession>
<evidence type="ECO:0000313" key="3">
    <source>
        <dbReference type="Proteomes" id="UP001501666"/>
    </source>
</evidence>
<feature type="compositionally biased region" description="Pro residues" evidence="1">
    <location>
        <begin position="89"/>
        <end position="99"/>
    </location>
</feature>
<evidence type="ECO:0000256" key="1">
    <source>
        <dbReference type="SAM" id="MobiDB-lite"/>
    </source>
</evidence>
<proteinExistence type="predicted"/>
<keyword evidence="3" id="KW-1185">Reference proteome</keyword>
<reference evidence="3" key="1">
    <citation type="journal article" date="2019" name="Int. J. Syst. Evol. Microbiol.">
        <title>The Global Catalogue of Microorganisms (GCM) 10K type strain sequencing project: providing services to taxonomists for standard genome sequencing and annotation.</title>
        <authorList>
            <consortium name="The Broad Institute Genomics Platform"/>
            <consortium name="The Broad Institute Genome Sequencing Center for Infectious Disease"/>
            <person name="Wu L."/>
            <person name="Ma J."/>
        </authorList>
    </citation>
    <scope>NUCLEOTIDE SEQUENCE [LARGE SCALE GENOMIC DNA]</scope>
    <source>
        <strain evidence="3">JCM 6835</strain>
    </source>
</reference>
<feature type="region of interest" description="Disordered" evidence="1">
    <location>
        <begin position="63"/>
        <end position="99"/>
    </location>
</feature>
<organism evidence="2 3">
    <name type="scientific">Nonomuraea recticatena</name>
    <dbReference type="NCBI Taxonomy" id="46178"/>
    <lineage>
        <taxon>Bacteria</taxon>
        <taxon>Bacillati</taxon>
        <taxon>Actinomycetota</taxon>
        <taxon>Actinomycetes</taxon>
        <taxon>Streptosporangiales</taxon>
        <taxon>Streptosporangiaceae</taxon>
        <taxon>Nonomuraea</taxon>
    </lineage>
</organism>
<evidence type="ECO:0000313" key="2">
    <source>
        <dbReference type="EMBL" id="GAA2682122.1"/>
    </source>
</evidence>
<dbReference type="Proteomes" id="UP001501666">
    <property type="component" value="Unassembled WGS sequence"/>
</dbReference>
<gene>
    <name evidence="2" type="ORF">GCM10010412_067240</name>
</gene>
<comment type="caution">
    <text evidence="2">The sequence shown here is derived from an EMBL/GenBank/DDBJ whole genome shotgun (WGS) entry which is preliminary data.</text>
</comment>
<name>A0ABP6F824_9ACTN</name>